<dbReference type="PANTHER" id="PTHR18901:SF42">
    <property type="entry name" value="SUPERFAMILY HYDROLASE, PUTATIVE-RELATED"/>
    <property type="match status" value="1"/>
</dbReference>
<proteinExistence type="predicted"/>
<dbReference type="PANTHER" id="PTHR18901">
    <property type="entry name" value="2-DEOXYGLUCOSE-6-PHOSPHATE PHOSPHATASE 2"/>
    <property type="match status" value="1"/>
</dbReference>
<dbReference type="Gene3D" id="3.40.50.1000">
    <property type="entry name" value="HAD superfamily/HAD-like"/>
    <property type="match status" value="1"/>
</dbReference>
<dbReference type="NCBIfam" id="TIGR01509">
    <property type="entry name" value="HAD-SF-IA-v3"/>
    <property type="match status" value="1"/>
</dbReference>
<sequence>MARPRTDHLLEKYGKPAFTPSLPDSIFREQSTLELKGQMRRDFSTCTPLRGVEELLSKLVRGNRKPARDIYLVALEALNSALGSEEKAILPEECLVFEDSVIGVEARRRAGMRVVWVPHPDVAVEYRARQKDVLAGRTGMIEIGDDWQLERLMMGGGKYGGFGTLQLPNIWH</sequence>
<comment type="caution">
    <text evidence="1">The sequence shown here is derived from an EMBL/GenBank/DDBJ whole genome shotgun (WGS) entry which is preliminary data.</text>
</comment>
<keyword evidence="2" id="KW-1185">Reference proteome</keyword>
<dbReference type="InterPro" id="IPR006439">
    <property type="entry name" value="HAD-SF_hydro_IA"/>
</dbReference>
<dbReference type="SUPFAM" id="SSF56784">
    <property type="entry name" value="HAD-like"/>
    <property type="match status" value="1"/>
</dbReference>
<dbReference type="OrthoDB" id="40579at2759"/>
<evidence type="ECO:0000313" key="2">
    <source>
        <dbReference type="Proteomes" id="UP000246702"/>
    </source>
</evidence>
<gene>
    <name evidence="1" type="ORF">BO94DRAFT_555077</name>
</gene>
<dbReference type="Proteomes" id="UP000246702">
    <property type="component" value="Unassembled WGS sequence"/>
</dbReference>
<organism evidence="1 2">
    <name type="scientific">Aspergillus sclerotioniger CBS 115572</name>
    <dbReference type="NCBI Taxonomy" id="1450535"/>
    <lineage>
        <taxon>Eukaryota</taxon>
        <taxon>Fungi</taxon>
        <taxon>Dikarya</taxon>
        <taxon>Ascomycota</taxon>
        <taxon>Pezizomycotina</taxon>
        <taxon>Eurotiomycetes</taxon>
        <taxon>Eurotiomycetidae</taxon>
        <taxon>Eurotiales</taxon>
        <taxon>Aspergillaceae</taxon>
        <taxon>Aspergillus</taxon>
        <taxon>Aspergillus subgen. Circumdati</taxon>
    </lineage>
</organism>
<dbReference type="RefSeq" id="XP_025469638.1">
    <property type="nucleotide sequence ID" value="XM_025613768.1"/>
</dbReference>
<evidence type="ECO:0008006" key="3">
    <source>
        <dbReference type="Google" id="ProtNLM"/>
    </source>
</evidence>
<evidence type="ECO:0000313" key="1">
    <source>
        <dbReference type="EMBL" id="PWY91910.1"/>
    </source>
</evidence>
<dbReference type="GeneID" id="37115911"/>
<dbReference type="EMBL" id="MSFK01000008">
    <property type="protein sequence ID" value="PWY91910.1"/>
    <property type="molecule type" value="Genomic_DNA"/>
</dbReference>
<dbReference type="AlphaFoldDB" id="A0A317X5T5"/>
<name>A0A317X5T5_9EURO</name>
<dbReference type="STRING" id="1450535.A0A317X5T5"/>
<protein>
    <recommendedName>
        <fullName evidence="3">HAD-like protein</fullName>
    </recommendedName>
</protein>
<dbReference type="InterPro" id="IPR023214">
    <property type="entry name" value="HAD_sf"/>
</dbReference>
<accession>A0A317X5T5</accession>
<dbReference type="GO" id="GO:0016791">
    <property type="term" value="F:phosphatase activity"/>
    <property type="evidence" value="ECO:0007669"/>
    <property type="project" value="TreeGrafter"/>
</dbReference>
<dbReference type="InterPro" id="IPR036412">
    <property type="entry name" value="HAD-like_sf"/>
</dbReference>
<reference evidence="1 2" key="1">
    <citation type="submission" date="2016-12" db="EMBL/GenBank/DDBJ databases">
        <title>The genomes of Aspergillus section Nigri reveals drivers in fungal speciation.</title>
        <authorList>
            <consortium name="DOE Joint Genome Institute"/>
            <person name="Vesth T.C."/>
            <person name="Nybo J."/>
            <person name="Theobald S."/>
            <person name="Brandl J."/>
            <person name="Frisvad J.C."/>
            <person name="Nielsen K.F."/>
            <person name="Lyhne E.K."/>
            <person name="Kogle M.E."/>
            <person name="Kuo A."/>
            <person name="Riley R."/>
            <person name="Clum A."/>
            <person name="Nolan M."/>
            <person name="Lipzen A."/>
            <person name="Salamov A."/>
            <person name="Henrissat B."/>
            <person name="Wiebenga A."/>
            <person name="De Vries R.P."/>
            <person name="Grigoriev I.V."/>
            <person name="Mortensen U.H."/>
            <person name="Andersen M.R."/>
            <person name="Baker S.E."/>
        </authorList>
    </citation>
    <scope>NUCLEOTIDE SEQUENCE [LARGE SCALE GENOMIC DNA]</scope>
    <source>
        <strain evidence="1 2">CBS 115572</strain>
    </source>
</reference>